<gene>
    <name evidence="2" type="ORF">L210DRAFT_3644048</name>
</gene>
<organism evidence="2 3">
    <name type="scientific">Boletus edulis BED1</name>
    <dbReference type="NCBI Taxonomy" id="1328754"/>
    <lineage>
        <taxon>Eukaryota</taxon>
        <taxon>Fungi</taxon>
        <taxon>Dikarya</taxon>
        <taxon>Basidiomycota</taxon>
        <taxon>Agaricomycotina</taxon>
        <taxon>Agaricomycetes</taxon>
        <taxon>Agaricomycetidae</taxon>
        <taxon>Boletales</taxon>
        <taxon>Boletineae</taxon>
        <taxon>Boletaceae</taxon>
        <taxon>Boletoideae</taxon>
        <taxon>Boletus</taxon>
    </lineage>
</organism>
<dbReference type="Proteomes" id="UP001194468">
    <property type="component" value="Unassembled WGS sequence"/>
</dbReference>
<keyword evidence="1" id="KW-0472">Membrane</keyword>
<reference evidence="2" key="1">
    <citation type="submission" date="2019-10" db="EMBL/GenBank/DDBJ databases">
        <authorList>
            <consortium name="DOE Joint Genome Institute"/>
            <person name="Kuo A."/>
            <person name="Miyauchi S."/>
            <person name="Kiss E."/>
            <person name="Drula E."/>
            <person name="Kohler A."/>
            <person name="Sanchez-Garcia M."/>
            <person name="Andreopoulos B."/>
            <person name="Barry K.W."/>
            <person name="Bonito G."/>
            <person name="Buee M."/>
            <person name="Carver A."/>
            <person name="Chen C."/>
            <person name="Cichocki N."/>
            <person name="Clum A."/>
            <person name="Culley D."/>
            <person name="Crous P.W."/>
            <person name="Fauchery L."/>
            <person name="Girlanda M."/>
            <person name="Hayes R."/>
            <person name="Keri Z."/>
            <person name="LaButti K."/>
            <person name="Lipzen A."/>
            <person name="Lombard V."/>
            <person name="Magnuson J."/>
            <person name="Maillard F."/>
            <person name="Morin E."/>
            <person name="Murat C."/>
            <person name="Nolan M."/>
            <person name="Ohm R."/>
            <person name="Pangilinan J."/>
            <person name="Pereira M."/>
            <person name="Perotto S."/>
            <person name="Peter M."/>
            <person name="Riley R."/>
            <person name="Sitrit Y."/>
            <person name="Stielow B."/>
            <person name="Szollosi G."/>
            <person name="Zifcakova L."/>
            <person name="Stursova M."/>
            <person name="Spatafora J.W."/>
            <person name="Tedersoo L."/>
            <person name="Vaario L.-M."/>
            <person name="Yamada A."/>
            <person name="Yan M."/>
            <person name="Wang P."/>
            <person name="Xu J."/>
            <person name="Bruns T."/>
            <person name="Baldrian P."/>
            <person name="Vilgalys R."/>
            <person name="Henrissat B."/>
            <person name="Grigoriev I.V."/>
            <person name="Hibbett D."/>
            <person name="Nagy L.G."/>
            <person name="Martin F.M."/>
        </authorList>
    </citation>
    <scope>NUCLEOTIDE SEQUENCE</scope>
    <source>
        <strain evidence="2">BED1</strain>
    </source>
</reference>
<dbReference type="EMBL" id="WHUW01000008">
    <property type="protein sequence ID" value="KAF8443183.1"/>
    <property type="molecule type" value="Genomic_DNA"/>
</dbReference>
<feature type="transmembrane region" description="Helical" evidence="1">
    <location>
        <begin position="7"/>
        <end position="35"/>
    </location>
</feature>
<feature type="transmembrane region" description="Helical" evidence="1">
    <location>
        <begin position="468"/>
        <end position="491"/>
    </location>
</feature>
<reference evidence="2" key="2">
    <citation type="journal article" date="2020" name="Nat. Commun.">
        <title>Large-scale genome sequencing of mycorrhizal fungi provides insights into the early evolution of symbiotic traits.</title>
        <authorList>
            <person name="Miyauchi S."/>
            <person name="Kiss E."/>
            <person name="Kuo A."/>
            <person name="Drula E."/>
            <person name="Kohler A."/>
            <person name="Sanchez-Garcia M."/>
            <person name="Morin E."/>
            <person name="Andreopoulos B."/>
            <person name="Barry K.W."/>
            <person name="Bonito G."/>
            <person name="Buee M."/>
            <person name="Carver A."/>
            <person name="Chen C."/>
            <person name="Cichocki N."/>
            <person name="Clum A."/>
            <person name="Culley D."/>
            <person name="Crous P.W."/>
            <person name="Fauchery L."/>
            <person name="Girlanda M."/>
            <person name="Hayes R.D."/>
            <person name="Keri Z."/>
            <person name="LaButti K."/>
            <person name="Lipzen A."/>
            <person name="Lombard V."/>
            <person name="Magnuson J."/>
            <person name="Maillard F."/>
            <person name="Murat C."/>
            <person name="Nolan M."/>
            <person name="Ohm R.A."/>
            <person name="Pangilinan J."/>
            <person name="Pereira M.F."/>
            <person name="Perotto S."/>
            <person name="Peter M."/>
            <person name="Pfister S."/>
            <person name="Riley R."/>
            <person name="Sitrit Y."/>
            <person name="Stielow J.B."/>
            <person name="Szollosi G."/>
            <person name="Zifcakova L."/>
            <person name="Stursova M."/>
            <person name="Spatafora J.W."/>
            <person name="Tedersoo L."/>
            <person name="Vaario L.M."/>
            <person name="Yamada A."/>
            <person name="Yan M."/>
            <person name="Wang P."/>
            <person name="Xu J."/>
            <person name="Bruns T."/>
            <person name="Baldrian P."/>
            <person name="Vilgalys R."/>
            <person name="Dunand C."/>
            <person name="Henrissat B."/>
            <person name="Grigoriev I.V."/>
            <person name="Hibbett D."/>
            <person name="Nagy L.G."/>
            <person name="Martin F.M."/>
        </authorList>
    </citation>
    <scope>NUCLEOTIDE SEQUENCE</scope>
    <source>
        <strain evidence="2">BED1</strain>
    </source>
</reference>
<accession>A0AAD4BZ27</accession>
<evidence type="ECO:0000256" key="1">
    <source>
        <dbReference type="SAM" id="Phobius"/>
    </source>
</evidence>
<comment type="caution">
    <text evidence="2">The sequence shown here is derived from an EMBL/GenBank/DDBJ whole genome shotgun (WGS) entry which is preliminary data.</text>
</comment>
<sequence>MHIEIYHLFLLATAGAGQTILVAFTWGFFVAVLLSEPLTVPYSLALLMYENPSETTLIVTLIGTVLSVATTSCFSIALKEALRHRTHKPIKLIELLGGIALAKGEFFVSFRHRLTTLVTIGMFALTKLLVSSWATLLTPTLVASNATAVGMELDLGSSYFESRLGEQLVSSGSALLQGNSIEIFDNDRLLSGIATAQHSFGVSGVLNFNGVLYNVSTGGVIPVAPEYLGSMQHAQPNNTGLSFVGGYVPIQVQFPSSQALFDNYTILQQGLTADVTCTQIDPQSIPSPQSAQVSIDVFTGSITQLEALAYNISCNQGTGKYEFMQSTTCEITPKLTTSLVTYASGTLNATVVNSASLSPQNKNLALFLASIVNYQSSNSQGLVANSIGDALYSIAVTTNTSLNNGGTMDPRLIKEMEQYWRGVVEFFGTYLRCGFSAYPISIPSDGLSTVHGTHTIVTMGWSKRSPTYLYTVFPLTLFALLTYATIGYALWHILVTRTTRCQYATFDPTNPLHLIMVSSTRVPGGKDNLEGETIGKFNSGGIQDNEDLRVQLNDTDERKRFKCTYLSHNG</sequence>
<dbReference type="AlphaFoldDB" id="A0AAD4BZ27"/>
<feature type="transmembrane region" description="Helical" evidence="1">
    <location>
        <begin position="55"/>
        <end position="78"/>
    </location>
</feature>
<protein>
    <submittedName>
        <fullName evidence="2">Uncharacterized protein</fullName>
    </submittedName>
</protein>
<proteinExistence type="predicted"/>
<name>A0AAD4BZ27_BOLED</name>
<keyword evidence="1" id="KW-0812">Transmembrane</keyword>
<evidence type="ECO:0000313" key="3">
    <source>
        <dbReference type="Proteomes" id="UP001194468"/>
    </source>
</evidence>
<keyword evidence="3" id="KW-1185">Reference proteome</keyword>
<keyword evidence="1" id="KW-1133">Transmembrane helix</keyword>
<evidence type="ECO:0000313" key="2">
    <source>
        <dbReference type="EMBL" id="KAF8443183.1"/>
    </source>
</evidence>